<dbReference type="EnsemblMetazoa" id="XM_019902504.1">
    <property type="protein sequence ID" value="XP_019758063.1"/>
    <property type="gene ID" value="LOC109536307"/>
</dbReference>
<dbReference type="PANTHER" id="PTHR46708">
    <property type="entry name" value="TENASCIN"/>
    <property type="match status" value="1"/>
</dbReference>
<dbReference type="Proteomes" id="UP000019118">
    <property type="component" value="Unassembled WGS sequence"/>
</dbReference>
<dbReference type="SUPFAM" id="SSF49265">
    <property type="entry name" value="Fibronectin type III"/>
    <property type="match status" value="1"/>
</dbReference>
<dbReference type="CDD" id="cd00063">
    <property type="entry name" value="FN3"/>
    <property type="match status" value="2"/>
</dbReference>
<feature type="domain" description="Fibronectin type-III" evidence="2">
    <location>
        <begin position="21"/>
        <end position="112"/>
    </location>
</feature>
<keyword evidence="1" id="KW-0677">Repeat</keyword>
<dbReference type="InterPro" id="IPR013783">
    <property type="entry name" value="Ig-like_fold"/>
</dbReference>
<dbReference type="PANTHER" id="PTHR46708:SF2">
    <property type="entry name" value="FIBRONECTIN TYPE-III DOMAIN-CONTAINING PROTEIN"/>
    <property type="match status" value="1"/>
</dbReference>
<evidence type="ECO:0000313" key="4">
    <source>
        <dbReference type="Proteomes" id="UP000019118"/>
    </source>
</evidence>
<evidence type="ECO:0000313" key="3">
    <source>
        <dbReference type="EnsemblMetazoa" id="XP_019758063.1"/>
    </source>
</evidence>
<keyword evidence="4" id="KW-1185">Reference proteome</keyword>
<organism evidence="3 4">
    <name type="scientific">Dendroctonus ponderosae</name>
    <name type="common">Mountain pine beetle</name>
    <dbReference type="NCBI Taxonomy" id="77166"/>
    <lineage>
        <taxon>Eukaryota</taxon>
        <taxon>Metazoa</taxon>
        <taxon>Ecdysozoa</taxon>
        <taxon>Arthropoda</taxon>
        <taxon>Hexapoda</taxon>
        <taxon>Insecta</taxon>
        <taxon>Pterygota</taxon>
        <taxon>Neoptera</taxon>
        <taxon>Endopterygota</taxon>
        <taxon>Coleoptera</taxon>
        <taxon>Polyphaga</taxon>
        <taxon>Cucujiformia</taxon>
        <taxon>Curculionidae</taxon>
        <taxon>Scolytinae</taxon>
        <taxon>Dendroctonus</taxon>
    </lineage>
</organism>
<proteinExistence type="predicted"/>
<name>A0AAR5PAG6_DENPD</name>
<sequence>MYSLPEFLGNDSMDATSELRAPKYLHEDFTTSTSTRLSWDRVSNAKFYTVCYVPTKDERECEQGNFAKSYSPKVEVSKLQPNTEYIFKVRAHDSNSVPGGLSQPLRVRTPADVPSPVVELGFSFLNSTTVCVYWQPPAIQNGPLENYVVSYTTDPNWSLEHLLNFTVAADQRKPQSCRDNNKTGTLSAFESTGLLTLYGTDV</sequence>
<accession>A0AAR5PAG6</accession>
<reference evidence="3" key="2">
    <citation type="submission" date="2024-08" db="UniProtKB">
        <authorList>
            <consortium name="EnsemblMetazoa"/>
        </authorList>
    </citation>
    <scope>IDENTIFICATION</scope>
</reference>
<dbReference type="PROSITE" id="PS50853">
    <property type="entry name" value="FN3"/>
    <property type="match status" value="1"/>
</dbReference>
<dbReference type="Pfam" id="PF00041">
    <property type="entry name" value="fn3"/>
    <property type="match status" value="1"/>
</dbReference>
<dbReference type="AlphaFoldDB" id="A0AAR5PAG6"/>
<dbReference type="InterPro" id="IPR050991">
    <property type="entry name" value="ECM_Regulatory_Proteins"/>
</dbReference>
<dbReference type="InterPro" id="IPR036116">
    <property type="entry name" value="FN3_sf"/>
</dbReference>
<dbReference type="InterPro" id="IPR003961">
    <property type="entry name" value="FN3_dom"/>
</dbReference>
<evidence type="ECO:0000259" key="2">
    <source>
        <dbReference type="PROSITE" id="PS50853"/>
    </source>
</evidence>
<reference evidence="4" key="1">
    <citation type="journal article" date="2013" name="Genome Biol.">
        <title>Draft genome of the mountain pine beetle, Dendroctonus ponderosae Hopkins, a major forest pest.</title>
        <authorList>
            <person name="Keeling C.I."/>
            <person name="Yuen M.M."/>
            <person name="Liao N.Y."/>
            <person name="Docking T.R."/>
            <person name="Chan S.K."/>
            <person name="Taylor G.A."/>
            <person name="Palmquist D.L."/>
            <person name="Jackman S.D."/>
            <person name="Nguyen A."/>
            <person name="Li M."/>
            <person name="Henderson H."/>
            <person name="Janes J.K."/>
            <person name="Zhao Y."/>
            <person name="Pandoh P."/>
            <person name="Moore R."/>
            <person name="Sperling F.A."/>
            <person name="Huber D.P."/>
            <person name="Birol I."/>
            <person name="Jones S.J."/>
            <person name="Bohlmann J."/>
        </authorList>
    </citation>
    <scope>NUCLEOTIDE SEQUENCE</scope>
</reference>
<protein>
    <recommendedName>
        <fullName evidence="2">Fibronectin type-III domain-containing protein</fullName>
    </recommendedName>
</protein>
<dbReference type="SMART" id="SM00060">
    <property type="entry name" value="FN3"/>
    <property type="match status" value="2"/>
</dbReference>
<evidence type="ECO:0000256" key="1">
    <source>
        <dbReference type="ARBA" id="ARBA00022737"/>
    </source>
</evidence>
<dbReference type="Gene3D" id="2.60.40.10">
    <property type="entry name" value="Immunoglobulins"/>
    <property type="match status" value="2"/>
</dbReference>